<dbReference type="EMBL" id="SEUJ01000054">
    <property type="protein sequence ID" value="KAA1163557.1"/>
    <property type="molecule type" value="Genomic_DNA"/>
</dbReference>
<dbReference type="EMBL" id="SEUK01000029">
    <property type="protein sequence ID" value="KAA1165821.1"/>
    <property type="molecule type" value="Genomic_DNA"/>
</dbReference>
<protein>
    <submittedName>
        <fullName evidence="3">Uncharacterized protein</fullName>
    </submittedName>
</protein>
<reference evidence="4 5" key="1">
    <citation type="submission" date="2019-01" db="EMBL/GenBank/DDBJ databases">
        <title>Genome sequences of marine Pseudoalteromonas species.</title>
        <authorList>
            <person name="Boraston A.B."/>
            <person name="Hehemann J.-H."/>
            <person name="Vickers C.J."/>
            <person name="Salama-Alber O."/>
            <person name="Abe K."/>
            <person name="Hettle A.J."/>
        </authorList>
    </citation>
    <scope>NUCLEOTIDE SEQUENCE [LARGE SCALE GENOMIC DNA]</scope>
    <source>
        <strain evidence="3 5">PS42</strain>
        <strain evidence="2 4">PS47</strain>
    </source>
</reference>
<sequence>MNQFSTIKKMLLGVVLASSSVTASEIPAHVITAYQQGLTGSQEQNQLAVNALSELNNKASNPVVLAMLGSAETTQARYTSQPWQKMKFAEAGIAKLNKAIKQVKGMPYPLKASVYVTAGCTFAQVPKMMNRAEHGAHLLNQVLADSDGFSKLDKQLKQSTYRCAALAANKLEDQTRAKLFIEKSDALARLSKAEKG</sequence>
<proteinExistence type="predicted"/>
<evidence type="ECO:0000313" key="2">
    <source>
        <dbReference type="EMBL" id="KAA1163557.1"/>
    </source>
</evidence>
<feature type="chain" id="PRO_5044442105" evidence="1">
    <location>
        <begin position="24"/>
        <end position="196"/>
    </location>
</feature>
<organism evidence="3 5">
    <name type="scientific">Pseudoalteromonas fuliginea</name>
    <dbReference type="NCBI Taxonomy" id="1872678"/>
    <lineage>
        <taxon>Bacteria</taxon>
        <taxon>Pseudomonadati</taxon>
        <taxon>Pseudomonadota</taxon>
        <taxon>Gammaproteobacteria</taxon>
        <taxon>Alteromonadales</taxon>
        <taxon>Pseudoalteromonadaceae</taxon>
        <taxon>Pseudoalteromonas</taxon>
    </lineage>
</organism>
<keyword evidence="1" id="KW-0732">Signal</keyword>
<dbReference type="Proteomes" id="UP000324162">
    <property type="component" value="Unassembled WGS sequence"/>
</dbReference>
<feature type="signal peptide" evidence="1">
    <location>
        <begin position="1"/>
        <end position="23"/>
    </location>
</feature>
<name>A0A833AK03_9GAMM</name>
<accession>A0A833AK03</accession>
<evidence type="ECO:0000256" key="1">
    <source>
        <dbReference type="SAM" id="SignalP"/>
    </source>
</evidence>
<dbReference type="RefSeq" id="WP_008137627.1">
    <property type="nucleotide sequence ID" value="NZ_SEUJ01000054.1"/>
</dbReference>
<dbReference type="Proteomes" id="UP000322915">
    <property type="component" value="Unassembled WGS sequence"/>
</dbReference>
<comment type="caution">
    <text evidence="3">The sequence shown here is derived from an EMBL/GenBank/DDBJ whole genome shotgun (WGS) entry which is preliminary data.</text>
</comment>
<evidence type="ECO:0000313" key="4">
    <source>
        <dbReference type="Proteomes" id="UP000322915"/>
    </source>
</evidence>
<evidence type="ECO:0000313" key="5">
    <source>
        <dbReference type="Proteomes" id="UP000324162"/>
    </source>
</evidence>
<dbReference type="AlphaFoldDB" id="A0A833AK03"/>
<keyword evidence="4" id="KW-1185">Reference proteome</keyword>
<evidence type="ECO:0000313" key="3">
    <source>
        <dbReference type="EMBL" id="KAA1165821.1"/>
    </source>
</evidence>
<gene>
    <name evidence="3" type="ORF">EU508_00385</name>
    <name evidence="2" type="ORF">EU509_03430</name>
</gene>